<feature type="domain" description="EndoU" evidence="13">
    <location>
        <begin position="106"/>
        <end position="392"/>
    </location>
</feature>
<evidence type="ECO:0000256" key="7">
    <source>
        <dbReference type="ARBA" id="ARBA00022801"/>
    </source>
</evidence>
<dbReference type="Pfam" id="PF09412">
    <property type="entry name" value="XendoU"/>
    <property type="match status" value="1"/>
</dbReference>
<protein>
    <recommendedName>
        <fullName evidence="13">EndoU domain-containing protein</fullName>
    </recommendedName>
</protein>
<keyword evidence="6 11" id="KW-0255">Endonuclease</keyword>
<evidence type="ECO:0000256" key="10">
    <source>
        <dbReference type="ARBA" id="ARBA00023239"/>
    </source>
</evidence>
<comment type="subunit">
    <text evidence="3 11">Monomer.</text>
</comment>
<evidence type="ECO:0000256" key="5">
    <source>
        <dbReference type="ARBA" id="ARBA00022723"/>
    </source>
</evidence>
<dbReference type="InterPro" id="IPR039787">
    <property type="entry name" value="ENDOU"/>
</dbReference>
<proteinExistence type="inferred from homology"/>
<dbReference type="Proteomes" id="UP001558652">
    <property type="component" value="Unassembled WGS sequence"/>
</dbReference>
<evidence type="ECO:0000256" key="12">
    <source>
        <dbReference type="SAM" id="MobiDB-lite"/>
    </source>
</evidence>
<keyword evidence="5 11" id="KW-0479">Metal-binding</keyword>
<evidence type="ECO:0000256" key="9">
    <source>
        <dbReference type="ARBA" id="ARBA00023211"/>
    </source>
</evidence>
<dbReference type="GO" id="GO:0004521">
    <property type="term" value="F:RNA endonuclease activity"/>
    <property type="evidence" value="ECO:0007669"/>
    <property type="project" value="UniProtKB-UniRule"/>
</dbReference>
<evidence type="ECO:0000256" key="1">
    <source>
        <dbReference type="ARBA" id="ARBA00001936"/>
    </source>
</evidence>
<comment type="caution">
    <text evidence="14">The sequence shown here is derived from an EMBL/GenBank/DDBJ whole genome shotgun (WGS) entry which is preliminary data.</text>
</comment>
<dbReference type="CDD" id="cd21159">
    <property type="entry name" value="XendoU"/>
    <property type="match status" value="1"/>
</dbReference>
<feature type="compositionally biased region" description="Basic and acidic residues" evidence="12">
    <location>
        <begin position="671"/>
        <end position="682"/>
    </location>
</feature>
<keyword evidence="7 11" id="KW-0378">Hydrolase</keyword>
<dbReference type="GO" id="GO:0003723">
    <property type="term" value="F:RNA binding"/>
    <property type="evidence" value="ECO:0007669"/>
    <property type="project" value="UniProtKB-UniRule"/>
</dbReference>
<keyword evidence="9 11" id="KW-0464">Manganese</keyword>
<feature type="region of interest" description="Disordered" evidence="12">
    <location>
        <begin position="1"/>
        <end position="43"/>
    </location>
</feature>
<evidence type="ECO:0000256" key="3">
    <source>
        <dbReference type="ARBA" id="ARBA00011245"/>
    </source>
</evidence>
<keyword evidence="8 11" id="KW-0694">RNA-binding</keyword>
<keyword evidence="15" id="KW-1185">Reference proteome</keyword>
<dbReference type="GO" id="GO:0046872">
    <property type="term" value="F:metal ion binding"/>
    <property type="evidence" value="ECO:0007669"/>
    <property type="project" value="UniProtKB-UniRule"/>
</dbReference>
<evidence type="ECO:0000256" key="8">
    <source>
        <dbReference type="ARBA" id="ARBA00022884"/>
    </source>
</evidence>
<sequence length="785" mass="90176">MHCSDFKSGQKILQAHSRKKDSRHNCRSSEEARPVAEGPPGHPAESWTLQAVWRLRDLVSEDGLFGVFDFGQFVYGEKFFSFRTLLHPLLIGNFDGRVSDGVQRFTDGHTSGGRDPLVFLRWSRRSDGPDIAEFGEDILDMDTNNVSNLVNVDLQEKSTGENSSPQRRPLLRLSSEVDRVATVRLLKELFRSEGNDPSARKRFIDAVVATRVMSHAIDYLRRAGKISGDTTEFKSILDRLWFTGYDRGGRRSSGFKHVFMAEPGPRSIVNGFHNWVHFAVEQDQNNIEYLGWMNRRIFRNNKGSVLALRFRWKKMLKNLSTMFLGTSPELEMAVYTVCFLWSGGGDCEVPFERGNSNITIRTIAMSVGDDDVIIIPWNMAKYSILEYLQTTQNPFVWNLDSFKLDYKHRDTTDWLQIKEGVISNDYHRFCVDLTLSYQLARRSCYNNAKLQLSKSKEILLKSENRLLKLYQPALKHIFYSTEAYITQLSEDSAQTLEYEEAQKYLKESLDRSCLPAAFWLIAVEIILDPQYSPESLFKRLSVLPIWLDIKKPVNVLELFANDTQYLLQHKKKFYLPTELEILEGVYTSLKQIVPEIVASKEKPTFSMHTQILDTGIPQPHNSRRHRATETVETIRNDWRNSDVDKIHTDDATVDSKQILNGASVSASNSWRRRDTETVEMGRKSKWLNSGEDKMHRDSVTANYEQILNGGNVDPQQFETQTTGSWRRPPFSSRPRCWGRRPIPSHPLRHNSTDHGNGSASNENCARKSRKKISLDELIDIVGKLK</sequence>
<dbReference type="EMBL" id="JBFDAA010000005">
    <property type="protein sequence ID" value="KAL1132598.1"/>
    <property type="molecule type" value="Genomic_DNA"/>
</dbReference>
<evidence type="ECO:0000256" key="4">
    <source>
        <dbReference type="ARBA" id="ARBA00022722"/>
    </source>
</evidence>
<evidence type="ECO:0000313" key="14">
    <source>
        <dbReference type="EMBL" id="KAL1132598.1"/>
    </source>
</evidence>
<feature type="compositionally biased region" description="Basic and acidic residues" evidence="12">
    <location>
        <begin position="23"/>
        <end position="34"/>
    </location>
</feature>
<feature type="compositionally biased region" description="Polar residues" evidence="12">
    <location>
        <begin position="753"/>
        <end position="763"/>
    </location>
</feature>
<dbReference type="InterPro" id="IPR018998">
    <property type="entry name" value="EndoU_C"/>
</dbReference>
<dbReference type="PANTHER" id="PTHR12439:SF42">
    <property type="entry name" value="ENDORIBONUCLEASE-RELATED"/>
    <property type="match status" value="1"/>
</dbReference>
<dbReference type="PROSITE" id="PS51959">
    <property type="entry name" value="ENDOU"/>
    <property type="match status" value="1"/>
</dbReference>
<gene>
    <name evidence="14" type="ORF">AAG570_010550</name>
</gene>
<evidence type="ECO:0000313" key="15">
    <source>
        <dbReference type="Proteomes" id="UP001558652"/>
    </source>
</evidence>
<evidence type="ECO:0000256" key="6">
    <source>
        <dbReference type="ARBA" id="ARBA00022759"/>
    </source>
</evidence>
<keyword evidence="10" id="KW-0456">Lyase</keyword>
<feature type="region of interest" description="Disordered" evidence="12">
    <location>
        <begin position="708"/>
        <end position="768"/>
    </location>
</feature>
<comment type="similarity">
    <text evidence="2 11">Belongs to the ENDOU family.</text>
</comment>
<feature type="compositionally biased region" description="Low complexity" evidence="12">
    <location>
        <begin position="724"/>
        <end position="735"/>
    </location>
</feature>
<feature type="compositionally biased region" description="Polar residues" evidence="12">
    <location>
        <begin position="713"/>
        <end position="723"/>
    </location>
</feature>
<feature type="region of interest" description="Disordered" evidence="12">
    <location>
        <begin position="664"/>
        <end position="693"/>
    </location>
</feature>
<evidence type="ECO:0000259" key="13">
    <source>
        <dbReference type="PROSITE" id="PS51959"/>
    </source>
</evidence>
<dbReference type="SUPFAM" id="SSF142877">
    <property type="entry name" value="EndoU-like"/>
    <property type="match status" value="1"/>
</dbReference>
<dbReference type="GO" id="GO:0016787">
    <property type="term" value="F:hydrolase activity"/>
    <property type="evidence" value="ECO:0007669"/>
    <property type="project" value="UniProtKB-KW"/>
</dbReference>
<dbReference type="GO" id="GO:0016829">
    <property type="term" value="F:lyase activity"/>
    <property type="evidence" value="ECO:0007669"/>
    <property type="project" value="UniProtKB-KW"/>
</dbReference>
<evidence type="ECO:0000256" key="2">
    <source>
        <dbReference type="ARBA" id="ARBA00010168"/>
    </source>
</evidence>
<reference evidence="14 15" key="1">
    <citation type="submission" date="2024-07" db="EMBL/GenBank/DDBJ databases">
        <title>Chromosome-level genome assembly of the water stick insect Ranatra chinensis (Heteroptera: Nepidae).</title>
        <authorList>
            <person name="Liu X."/>
        </authorList>
    </citation>
    <scope>NUCLEOTIDE SEQUENCE [LARGE SCALE GENOMIC DNA]</scope>
    <source>
        <strain evidence="14">Cailab_2021Rc</strain>
        <tissue evidence="14">Muscle</tissue>
    </source>
</reference>
<comment type="cofactor">
    <cofactor evidence="1 11">
        <name>Mn(2+)</name>
        <dbReference type="ChEBI" id="CHEBI:29035"/>
    </cofactor>
</comment>
<name>A0ABD0Z4Y9_9HEMI</name>
<organism evidence="14 15">
    <name type="scientific">Ranatra chinensis</name>
    <dbReference type="NCBI Taxonomy" id="642074"/>
    <lineage>
        <taxon>Eukaryota</taxon>
        <taxon>Metazoa</taxon>
        <taxon>Ecdysozoa</taxon>
        <taxon>Arthropoda</taxon>
        <taxon>Hexapoda</taxon>
        <taxon>Insecta</taxon>
        <taxon>Pterygota</taxon>
        <taxon>Neoptera</taxon>
        <taxon>Paraneoptera</taxon>
        <taxon>Hemiptera</taxon>
        <taxon>Heteroptera</taxon>
        <taxon>Panheteroptera</taxon>
        <taxon>Nepomorpha</taxon>
        <taxon>Nepidae</taxon>
        <taxon>Ranatrinae</taxon>
        <taxon>Ranatra</taxon>
    </lineage>
</organism>
<dbReference type="InterPro" id="IPR037227">
    <property type="entry name" value="EndoU-like"/>
</dbReference>
<accession>A0ABD0Z4Y9</accession>
<evidence type="ECO:0000256" key="11">
    <source>
        <dbReference type="RuleBase" id="RU367085"/>
    </source>
</evidence>
<dbReference type="PANTHER" id="PTHR12439">
    <property type="entry name" value="PLACENTAL PROTEIN 11-RELATED"/>
    <property type="match status" value="1"/>
</dbReference>
<keyword evidence="4 11" id="KW-0540">Nuclease</keyword>
<dbReference type="AlphaFoldDB" id="A0ABD0Z4Y9"/>